<protein>
    <submittedName>
        <fullName evidence="1">LysR substrate-binding domain-containing protein</fullName>
    </submittedName>
</protein>
<name>A0ABU3Z664_9FIRM</name>
<dbReference type="SUPFAM" id="SSF53850">
    <property type="entry name" value="Periplasmic binding protein-like II"/>
    <property type="match status" value="1"/>
</dbReference>
<evidence type="ECO:0000313" key="2">
    <source>
        <dbReference type="Proteomes" id="UP001272515"/>
    </source>
</evidence>
<organism evidence="1 2">
    <name type="scientific">Veillonella absiana</name>
    <dbReference type="NCBI Taxonomy" id="3079305"/>
    <lineage>
        <taxon>Bacteria</taxon>
        <taxon>Bacillati</taxon>
        <taxon>Bacillota</taxon>
        <taxon>Negativicutes</taxon>
        <taxon>Veillonellales</taxon>
        <taxon>Veillonellaceae</taxon>
        <taxon>Veillonella</taxon>
    </lineage>
</organism>
<comment type="caution">
    <text evidence="1">The sequence shown here is derived from an EMBL/GenBank/DDBJ whole genome shotgun (WGS) entry which is preliminary data.</text>
</comment>
<accession>A0ABU3Z664</accession>
<gene>
    <name evidence="1" type="ORF">RVY80_00785</name>
</gene>
<dbReference type="Gene3D" id="3.40.190.10">
    <property type="entry name" value="Periplasmic binding protein-like II"/>
    <property type="match status" value="2"/>
</dbReference>
<keyword evidence="2" id="KW-1185">Reference proteome</keyword>
<reference evidence="1 2" key="1">
    <citation type="submission" date="2023-10" db="EMBL/GenBank/DDBJ databases">
        <title>Veillonella sp. nov., isolated from a pig farm feces dump.</title>
        <authorList>
            <person name="Chang Y.-H."/>
        </authorList>
    </citation>
    <scope>NUCLEOTIDE SEQUENCE [LARGE SCALE GENOMIC DNA]</scope>
    <source>
        <strain evidence="1 2">YH-vei2233</strain>
    </source>
</reference>
<dbReference type="EMBL" id="JAWJZB010000001">
    <property type="protein sequence ID" value="MDV5087389.1"/>
    <property type="molecule type" value="Genomic_DNA"/>
</dbReference>
<dbReference type="Proteomes" id="UP001272515">
    <property type="component" value="Unassembled WGS sequence"/>
</dbReference>
<dbReference type="RefSeq" id="WP_317329249.1">
    <property type="nucleotide sequence ID" value="NZ_JAWJZA010000009.1"/>
</dbReference>
<proteinExistence type="predicted"/>
<sequence>MGISLITPETFITDLWPDLIATCGSLNMQIVSYENNPENAREILSNLGKDIDIVVGNYSEKTKNYPGCSATYLYYVPLRLAVSKRNPLSQKDSLTWADLDGHTVWLNSTSWIDDITQIKEEILDNHPKVKIEEFPFFDVQIFNKIVGSNDVLVGVDAWEPFIHW</sequence>
<evidence type="ECO:0000313" key="1">
    <source>
        <dbReference type="EMBL" id="MDV5087389.1"/>
    </source>
</evidence>